<accession>A0A2S6NK94</accession>
<dbReference type="Proteomes" id="UP000239724">
    <property type="component" value="Unassembled WGS sequence"/>
</dbReference>
<organism evidence="2 3">
    <name type="scientific">Rhodopila globiformis</name>
    <name type="common">Rhodopseudomonas globiformis</name>
    <dbReference type="NCBI Taxonomy" id="1071"/>
    <lineage>
        <taxon>Bacteria</taxon>
        <taxon>Pseudomonadati</taxon>
        <taxon>Pseudomonadota</taxon>
        <taxon>Alphaproteobacteria</taxon>
        <taxon>Acetobacterales</taxon>
        <taxon>Acetobacteraceae</taxon>
        <taxon>Rhodopila</taxon>
    </lineage>
</organism>
<dbReference type="Pfam" id="PF22632">
    <property type="entry name" value="BphC_D1"/>
    <property type="match status" value="1"/>
</dbReference>
<dbReference type="EMBL" id="NHRY01000074">
    <property type="protein sequence ID" value="PPQ35388.1"/>
    <property type="molecule type" value="Genomic_DNA"/>
</dbReference>
<dbReference type="GO" id="GO:0051213">
    <property type="term" value="F:dioxygenase activity"/>
    <property type="evidence" value="ECO:0007669"/>
    <property type="project" value="UniProtKB-KW"/>
</dbReference>
<reference evidence="2 3" key="1">
    <citation type="journal article" date="2018" name="Arch. Microbiol.">
        <title>New insights into the metabolic potential of the phototrophic purple bacterium Rhodopila globiformis DSM 161(T) from its draft genome sequence and evidence for a vanadium-dependent nitrogenase.</title>
        <authorList>
            <person name="Imhoff J.F."/>
            <person name="Rahn T."/>
            <person name="Kunzel S."/>
            <person name="Neulinger S.C."/>
        </authorList>
    </citation>
    <scope>NUCLEOTIDE SEQUENCE [LARGE SCALE GENOMIC DNA]</scope>
    <source>
        <strain evidence="2 3">DSM 161</strain>
    </source>
</reference>
<dbReference type="CDD" id="cd07237">
    <property type="entry name" value="BphC1-RGP6_C_like"/>
    <property type="match status" value="1"/>
</dbReference>
<name>A0A2S6NK94_RHOGL</name>
<evidence type="ECO:0000313" key="2">
    <source>
        <dbReference type="EMBL" id="PPQ35388.1"/>
    </source>
</evidence>
<dbReference type="PROSITE" id="PS51819">
    <property type="entry name" value="VOC"/>
    <property type="match status" value="2"/>
</dbReference>
<gene>
    <name evidence="2" type="ORF">CCS01_07865</name>
</gene>
<dbReference type="InterPro" id="IPR029068">
    <property type="entry name" value="Glyas_Bleomycin-R_OHBP_Dase"/>
</dbReference>
<dbReference type="OrthoDB" id="9803142at2"/>
<sequence length="333" mass="36191">MAIQALGYLGIGSTKPDDWNSFATQQLGMQAVDRGGTMRAFRMDDRKQRLVVDGALADNERIFGWEVADAAALDALGARLENAGVAVRHEPAAAANRRCAAEVISFSDPAGNRLEAFHGGQVDTEPFRPGRDIAGFRAGPLGMGHILMTVPDVDAALAFYRDLLGFRISDFIRAPVTAYFMHVNPRHHSLAIVQGPGRAMHHLMMELYSLDDVGRGYDMAQGQADSVAVKLGRHPNDLMTSFYMRTPSDFLVEYGWGGLEVDDATWQPVEMTSVGSFWGHQGLFESIGDGPPPGDAPPPMPGPARRAPLQVMEGNYQRMHGVCPWWDAAKAGA</sequence>
<evidence type="ECO:0000259" key="1">
    <source>
        <dbReference type="PROSITE" id="PS51819"/>
    </source>
</evidence>
<comment type="caution">
    <text evidence="2">The sequence shown here is derived from an EMBL/GenBank/DDBJ whole genome shotgun (WGS) entry which is preliminary data.</text>
</comment>
<dbReference type="InterPro" id="IPR004360">
    <property type="entry name" value="Glyas_Fos-R_dOase_dom"/>
</dbReference>
<dbReference type="SUPFAM" id="SSF54593">
    <property type="entry name" value="Glyoxalase/Bleomycin resistance protein/Dihydroxybiphenyl dioxygenase"/>
    <property type="match status" value="1"/>
</dbReference>
<feature type="domain" description="VOC" evidence="1">
    <location>
        <begin position="142"/>
        <end position="257"/>
    </location>
</feature>
<keyword evidence="3" id="KW-1185">Reference proteome</keyword>
<dbReference type="RefSeq" id="WP_104518294.1">
    <property type="nucleotide sequence ID" value="NZ_NHRY01000074.1"/>
</dbReference>
<proteinExistence type="predicted"/>
<dbReference type="Pfam" id="PF00903">
    <property type="entry name" value="Glyoxalase"/>
    <property type="match status" value="1"/>
</dbReference>
<protein>
    <submittedName>
        <fullName evidence="2">Biphenyl 2,3-dioxygenase</fullName>
    </submittedName>
</protein>
<keyword evidence="2" id="KW-0223">Dioxygenase</keyword>
<feature type="domain" description="VOC" evidence="1">
    <location>
        <begin position="5"/>
        <end position="119"/>
    </location>
</feature>
<keyword evidence="2" id="KW-0560">Oxidoreductase</keyword>
<evidence type="ECO:0000313" key="3">
    <source>
        <dbReference type="Proteomes" id="UP000239724"/>
    </source>
</evidence>
<dbReference type="Gene3D" id="3.10.180.10">
    <property type="entry name" value="2,3-Dihydroxybiphenyl 1,2-Dioxygenase, domain 1"/>
    <property type="match status" value="2"/>
</dbReference>
<dbReference type="InterPro" id="IPR037523">
    <property type="entry name" value="VOC_core"/>
</dbReference>
<dbReference type="AlphaFoldDB" id="A0A2S6NK94"/>